<dbReference type="Proteomes" id="UP000012371">
    <property type="component" value="Unassembled WGS sequence"/>
</dbReference>
<protein>
    <submittedName>
        <fullName evidence="1">Uncharacterized protein</fullName>
    </submittedName>
</protein>
<dbReference type="NCBIfam" id="NF047775">
    <property type="entry name" value="LIC_11090_fam"/>
    <property type="match status" value="1"/>
</dbReference>
<dbReference type="EMBL" id="AOGW02000009">
    <property type="protein sequence ID" value="EMY61917.1"/>
    <property type="molecule type" value="Genomic_DNA"/>
</dbReference>
<accession>N1VYV3</accession>
<reference evidence="1" key="1">
    <citation type="submission" date="2013-03" db="EMBL/GenBank/DDBJ databases">
        <authorList>
            <person name="Harkins D.M."/>
            <person name="Durkin A.S."/>
            <person name="Brinkac L.M."/>
            <person name="Haft D.H."/>
            <person name="Selengut J.D."/>
            <person name="Sanka R."/>
            <person name="DePew J."/>
            <person name="Purushe J."/>
            <person name="Hartskeerl R.A."/>
            <person name="Ahmed A."/>
            <person name="van der Linden H."/>
            <person name="Goris M.G.A."/>
            <person name="Vinetz J.M."/>
            <person name="Sutton G.G."/>
            <person name="Nierman W.C."/>
            <person name="Fouts D.E."/>
        </authorList>
    </citation>
    <scope>NUCLEOTIDE SEQUENCE [LARGE SCALE GENOMIC DNA]</scope>
    <source>
        <strain evidence="1">LT 11-33</strain>
    </source>
</reference>
<comment type="caution">
    <text evidence="1">The sequence shown here is derived from an EMBL/GenBank/DDBJ whole genome shotgun (WGS) entry which is preliminary data.</text>
</comment>
<sequence length="158" mass="17577">MGEMFCKRWIAGSLALFLCTQFLFLGSGLLGYCLESNSKICHCNHGSKKEKHGNAEDKIFAEGHGTSVTSADSFDHQTTKELALKPNCHEAKDGEAHLCSCKKKKKDALSLRSHHQTMDRPNFAFGFAVPSVIFYTIYESPSTLEDGRIPTLLRPPRI</sequence>
<dbReference type="AlphaFoldDB" id="N1VYV3"/>
<gene>
    <name evidence="1" type="ORF">LEP1GSC203_3636</name>
</gene>
<name>N1VYV3_9LEPT</name>
<dbReference type="STRING" id="1257025.LEP1GSC203_3636"/>
<dbReference type="InterPro" id="IPR058083">
    <property type="entry name" value="LIC_11090-like"/>
</dbReference>
<proteinExistence type="predicted"/>
<evidence type="ECO:0000313" key="1">
    <source>
        <dbReference type="EMBL" id="EMY61917.1"/>
    </source>
</evidence>
<evidence type="ECO:0000313" key="2">
    <source>
        <dbReference type="Proteomes" id="UP000012371"/>
    </source>
</evidence>
<organism evidence="1 2">
    <name type="scientific">Leptospira terpstrae serovar Hualin str. LT 11-33 = ATCC 700639</name>
    <dbReference type="NCBI Taxonomy" id="1257025"/>
    <lineage>
        <taxon>Bacteria</taxon>
        <taxon>Pseudomonadati</taxon>
        <taxon>Spirochaetota</taxon>
        <taxon>Spirochaetia</taxon>
        <taxon>Leptospirales</taxon>
        <taxon>Leptospiraceae</taxon>
        <taxon>Leptospira</taxon>
    </lineage>
</organism>
<keyword evidence="2" id="KW-1185">Reference proteome</keyword>